<dbReference type="InterPro" id="IPR032675">
    <property type="entry name" value="LRR_dom_sf"/>
</dbReference>
<organism evidence="2 3">
    <name type="scientific">Triparma laevis f. inornata</name>
    <dbReference type="NCBI Taxonomy" id="1714386"/>
    <lineage>
        <taxon>Eukaryota</taxon>
        <taxon>Sar</taxon>
        <taxon>Stramenopiles</taxon>
        <taxon>Ochrophyta</taxon>
        <taxon>Bolidophyceae</taxon>
        <taxon>Parmales</taxon>
        <taxon>Triparmaceae</taxon>
        <taxon>Triparma</taxon>
    </lineage>
</organism>
<dbReference type="PANTHER" id="PTHR45661">
    <property type="entry name" value="SURFACE ANTIGEN"/>
    <property type="match status" value="1"/>
</dbReference>
<dbReference type="SUPFAM" id="SSF52058">
    <property type="entry name" value="L domain-like"/>
    <property type="match status" value="1"/>
</dbReference>
<feature type="compositionally biased region" description="Basic and acidic residues" evidence="1">
    <location>
        <begin position="10"/>
        <end position="27"/>
    </location>
</feature>
<dbReference type="Pfam" id="PF13306">
    <property type="entry name" value="LRR_5"/>
    <property type="match status" value="1"/>
</dbReference>
<reference evidence="3" key="1">
    <citation type="journal article" date="2023" name="Commun. Biol.">
        <title>Genome analysis of Parmales, the sister group of diatoms, reveals the evolutionary specialization of diatoms from phago-mixotrophs to photoautotrophs.</title>
        <authorList>
            <person name="Ban H."/>
            <person name="Sato S."/>
            <person name="Yoshikawa S."/>
            <person name="Yamada K."/>
            <person name="Nakamura Y."/>
            <person name="Ichinomiya M."/>
            <person name="Sato N."/>
            <person name="Blanc-Mathieu R."/>
            <person name="Endo H."/>
            <person name="Kuwata A."/>
            <person name="Ogata H."/>
        </authorList>
    </citation>
    <scope>NUCLEOTIDE SEQUENCE [LARGE SCALE GENOMIC DNA]</scope>
</reference>
<accession>A0A9W7AF26</accession>
<dbReference type="PANTHER" id="PTHR45661:SF3">
    <property type="entry name" value="IG-LIKE DOMAIN-CONTAINING PROTEIN"/>
    <property type="match status" value="1"/>
</dbReference>
<proteinExistence type="predicted"/>
<name>A0A9W7AF26_9STRA</name>
<evidence type="ECO:0000256" key="1">
    <source>
        <dbReference type="SAM" id="MobiDB-lite"/>
    </source>
</evidence>
<dbReference type="EMBL" id="BLQM01000138">
    <property type="protein sequence ID" value="GMH68212.1"/>
    <property type="molecule type" value="Genomic_DNA"/>
</dbReference>
<dbReference type="InterPro" id="IPR026906">
    <property type="entry name" value="LRR_5"/>
</dbReference>
<comment type="caution">
    <text evidence="2">The sequence shown here is derived from an EMBL/GenBank/DDBJ whole genome shotgun (WGS) entry which is preliminary data.</text>
</comment>
<protein>
    <submittedName>
        <fullName evidence="2">Uncharacterized protein</fullName>
    </submittedName>
</protein>
<dbReference type="Proteomes" id="UP001162640">
    <property type="component" value="Unassembled WGS sequence"/>
</dbReference>
<feature type="region of interest" description="Disordered" evidence="1">
    <location>
        <begin position="1"/>
        <end position="31"/>
    </location>
</feature>
<evidence type="ECO:0000313" key="2">
    <source>
        <dbReference type="EMBL" id="GMH68212.1"/>
    </source>
</evidence>
<evidence type="ECO:0000313" key="3">
    <source>
        <dbReference type="Proteomes" id="UP001162640"/>
    </source>
</evidence>
<dbReference type="AlphaFoldDB" id="A0A9W7AF26"/>
<dbReference type="Gene3D" id="3.80.10.10">
    <property type="entry name" value="Ribonuclease Inhibitor"/>
    <property type="match status" value="1"/>
</dbReference>
<sequence length="247" mass="27383">MPKSVASESNKGHESREMSRKRGARDEGYEDEEGILEIPSAVTSSTLTTVSTVPATMSQFLFTDDFKRLLVGFVIGDTLMTLRLVTKAWKRVVDAFIDEGMKSGKFLVHDGNDISTMDAMTRMRKSELVMRVIFLLNITKVGVHAFINAINLVVDIPEGVKRIGDAAFNHCSSLTTVSFPTTLTLIGQLAFRDCSSLKNVDLLHTNLQELGEDAFYKCRELKSMMIPDSLQTPGNNVFHRCSKLAPS</sequence>
<dbReference type="InterPro" id="IPR053139">
    <property type="entry name" value="Surface_bspA-like"/>
</dbReference>
<gene>
    <name evidence="2" type="ORF">TL16_g04876</name>
</gene>